<dbReference type="EMBL" id="OX459961">
    <property type="protein sequence ID" value="CAI9166188.1"/>
    <property type="molecule type" value="Genomic_DNA"/>
</dbReference>
<name>A0ABN8Z0I9_RANTA</name>
<evidence type="ECO:0000313" key="2">
    <source>
        <dbReference type="EMBL" id="CAI9166188.1"/>
    </source>
</evidence>
<gene>
    <name evidence="2" type="ORF">MRATA1EN1_LOCUS15150</name>
</gene>
<reference evidence="2" key="1">
    <citation type="submission" date="2023-04" db="EMBL/GenBank/DDBJ databases">
        <authorList>
            <consortium name="ELIXIR-Norway"/>
        </authorList>
    </citation>
    <scope>NUCLEOTIDE SEQUENCE [LARGE SCALE GENOMIC DNA]</scope>
</reference>
<dbReference type="Proteomes" id="UP001176941">
    <property type="component" value="Chromosome 25"/>
</dbReference>
<protein>
    <submittedName>
        <fullName evidence="2">Uncharacterized protein</fullName>
    </submittedName>
</protein>
<feature type="region of interest" description="Disordered" evidence="1">
    <location>
        <begin position="1"/>
        <end position="23"/>
    </location>
</feature>
<evidence type="ECO:0000313" key="3">
    <source>
        <dbReference type="Proteomes" id="UP001176941"/>
    </source>
</evidence>
<sequence>MEVPRACVPGREGKREEEAAAEGEPTLSPRVAIFRRLSDCYRCAHSWVSPWLGAAGRAEGWEGLTSDFFLVSPSVGGDS</sequence>
<accession>A0ABN8Z0I9</accession>
<organism evidence="2 3">
    <name type="scientific">Rangifer tarandus platyrhynchus</name>
    <name type="common">Svalbard reindeer</name>
    <dbReference type="NCBI Taxonomy" id="3082113"/>
    <lineage>
        <taxon>Eukaryota</taxon>
        <taxon>Metazoa</taxon>
        <taxon>Chordata</taxon>
        <taxon>Craniata</taxon>
        <taxon>Vertebrata</taxon>
        <taxon>Euteleostomi</taxon>
        <taxon>Mammalia</taxon>
        <taxon>Eutheria</taxon>
        <taxon>Laurasiatheria</taxon>
        <taxon>Artiodactyla</taxon>
        <taxon>Ruminantia</taxon>
        <taxon>Pecora</taxon>
        <taxon>Cervidae</taxon>
        <taxon>Odocoileinae</taxon>
        <taxon>Rangifer</taxon>
    </lineage>
</organism>
<proteinExistence type="predicted"/>
<evidence type="ECO:0000256" key="1">
    <source>
        <dbReference type="SAM" id="MobiDB-lite"/>
    </source>
</evidence>
<keyword evidence="3" id="KW-1185">Reference proteome</keyword>